<organism evidence="1 2">
    <name type="scientific">Lachnellula subtilissima</name>
    <dbReference type="NCBI Taxonomy" id="602034"/>
    <lineage>
        <taxon>Eukaryota</taxon>
        <taxon>Fungi</taxon>
        <taxon>Dikarya</taxon>
        <taxon>Ascomycota</taxon>
        <taxon>Pezizomycotina</taxon>
        <taxon>Leotiomycetes</taxon>
        <taxon>Helotiales</taxon>
        <taxon>Lachnaceae</taxon>
        <taxon>Lachnellula</taxon>
    </lineage>
</organism>
<protein>
    <submittedName>
        <fullName evidence="1">Uncharacterized protein</fullName>
    </submittedName>
</protein>
<dbReference type="AlphaFoldDB" id="A0A8H8RT12"/>
<dbReference type="Proteomes" id="UP000462212">
    <property type="component" value="Unassembled WGS sequence"/>
</dbReference>
<keyword evidence="2" id="KW-1185">Reference proteome</keyword>
<sequence>MTTATQVPSGTYRAPLHNCDYESLVPNSYVIYLIPGHSLEQHSEAVGKDMKPFVHHVFDMYTEKVVYVGRPVDGRLLEAIRADEGVELVECEDEPQLDDELEKEL</sequence>
<reference evidence="1 2" key="1">
    <citation type="submission" date="2018-05" db="EMBL/GenBank/DDBJ databases">
        <title>Genome sequencing and assembly of the regulated plant pathogen Lachnellula willkommii and related sister species for the development of diagnostic species identification markers.</title>
        <authorList>
            <person name="Giroux E."/>
            <person name="Bilodeau G."/>
        </authorList>
    </citation>
    <scope>NUCLEOTIDE SEQUENCE [LARGE SCALE GENOMIC DNA]</scope>
    <source>
        <strain evidence="1 2">CBS 197.66</strain>
    </source>
</reference>
<name>A0A8H8RT12_9HELO</name>
<evidence type="ECO:0000313" key="1">
    <source>
        <dbReference type="EMBL" id="TVY40029.1"/>
    </source>
</evidence>
<dbReference type="OrthoDB" id="5361173at2759"/>
<accession>A0A8H8RT12</accession>
<comment type="caution">
    <text evidence="1">The sequence shown here is derived from an EMBL/GenBank/DDBJ whole genome shotgun (WGS) entry which is preliminary data.</text>
</comment>
<proteinExistence type="predicted"/>
<gene>
    <name evidence="1" type="ORF">LSUB1_G004060</name>
</gene>
<dbReference type="EMBL" id="QGMJ01000198">
    <property type="protein sequence ID" value="TVY40029.1"/>
    <property type="molecule type" value="Genomic_DNA"/>
</dbReference>
<evidence type="ECO:0000313" key="2">
    <source>
        <dbReference type="Proteomes" id="UP000462212"/>
    </source>
</evidence>